<evidence type="ECO:0008006" key="4">
    <source>
        <dbReference type="Google" id="ProtNLM"/>
    </source>
</evidence>
<dbReference type="HOGENOM" id="CLU_1376133_0_0_11"/>
<evidence type="ECO:0000313" key="2">
    <source>
        <dbReference type="EMBL" id="ADB49551.1"/>
    </source>
</evidence>
<reference evidence="2 3" key="1">
    <citation type="journal article" date="2010" name="Stand. Genomic Sci.">
        <title>Complete genome sequence of Conexibacter woesei type strain (ID131577).</title>
        <authorList>
            <person name="Pukall R."/>
            <person name="Lapidus A."/>
            <person name="Glavina Del Rio T."/>
            <person name="Copeland A."/>
            <person name="Tice H."/>
            <person name="Cheng J.-F."/>
            <person name="Lucas S."/>
            <person name="Chen F."/>
            <person name="Nolan M."/>
            <person name="Bruce D."/>
            <person name="Goodwin L."/>
            <person name="Pitluck S."/>
            <person name="Mavromatis K."/>
            <person name="Ivanova N."/>
            <person name="Ovchinnikova G."/>
            <person name="Pati A."/>
            <person name="Chen A."/>
            <person name="Palaniappan K."/>
            <person name="Land M."/>
            <person name="Hauser L."/>
            <person name="Chang Y.-J."/>
            <person name="Jeffries C.D."/>
            <person name="Chain P."/>
            <person name="Meincke L."/>
            <person name="Sims D."/>
            <person name="Brettin T."/>
            <person name="Detter J.C."/>
            <person name="Rohde M."/>
            <person name="Goeker M."/>
            <person name="Bristow J."/>
            <person name="Eisen J.A."/>
            <person name="Markowitz V."/>
            <person name="Kyrpides N.C."/>
            <person name="Klenk H.-P."/>
            <person name="Hugenholtz P."/>
        </authorList>
    </citation>
    <scope>NUCLEOTIDE SEQUENCE [LARGE SCALE GENOMIC DNA]</scope>
    <source>
        <strain evidence="3">DSM 14684 / CIP 108061 / JCM 11494 / NBRC 100937 / ID131577</strain>
    </source>
</reference>
<dbReference type="AlphaFoldDB" id="D3FDH7"/>
<name>D3FDH7_CONWI</name>
<feature type="compositionally biased region" description="Low complexity" evidence="1">
    <location>
        <begin position="70"/>
        <end position="89"/>
    </location>
</feature>
<dbReference type="KEGG" id="cwo:Cwoe_1120"/>
<accession>D3FDH7</accession>
<proteinExistence type="predicted"/>
<dbReference type="RefSeq" id="WP_012932603.1">
    <property type="nucleotide sequence ID" value="NC_013739.1"/>
</dbReference>
<feature type="region of interest" description="Disordered" evidence="1">
    <location>
        <begin position="56"/>
        <end position="89"/>
    </location>
</feature>
<dbReference type="EMBL" id="CP001854">
    <property type="protein sequence ID" value="ADB49551.1"/>
    <property type="molecule type" value="Genomic_DNA"/>
</dbReference>
<evidence type="ECO:0000256" key="1">
    <source>
        <dbReference type="SAM" id="MobiDB-lite"/>
    </source>
</evidence>
<dbReference type="OrthoDB" id="10006017at2"/>
<organism evidence="2 3">
    <name type="scientific">Conexibacter woesei (strain DSM 14684 / CCUG 47730 / CIP 108061 / JCM 11494 / NBRC 100937 / ID131577)</name>
    <dbReference type="NCBI Taxonomy" id="469383"/>
    <lineage>
        <taxon>Bacteria</taxon>
        <taxon>Bacillati</taxon>
        <taxon>Actinomycetota</taxon>
        <taxon>Thermoleophilia</taxon>
        <taxon>Solirubrobacterales</taxon>
        <taxon>Conexibacteraceae</taxon>
        <taxon>Conexibacter</taxon>
    </lineage>
</organism>
<gene>
    <name evidence="2" type="ordered locus">Cwoe_1120</name>
</gene>
<dbReference type="Proteomes" id="UP000008229">
    <property type="component" value="Chromosome"/>
</dbReference>
<keyword evidence="3" id="KW-1185">Reference proteome</keyword>
<protein>
    <recommendedName>
        <fullName evidence="4">Collagen triple helix repeat protein</fullName>
    </recommendedName>
</protein>
<evidence type="ECO:0000313" key="3">
    <source>
        <dbReference type="Proteomes" id="UP000008229"/>
    </source>
</evidence>
<sequence precursor="true">MINKLRAATSPAMIVAVIALVFATTGGAYAATRLIGGKDIRNGSIGLADLSGAARRALRGRQGPSGERGTTGPQGAAGPTGATGPAGPAGLAGVQAVDGASKRIPSGGADGAPTANCPAGKVVIGTGFNASIGWAGFVKAYGTFVGGFFLNDSSIDVDVSVQAICASTGGAVAASARPGRSAFERDVREAQAALRQRR</sequence>
<reference evidence="3" key="2">
    <citation type="submission" date="2010-01" db="EMBL/GenBank/DDBJ databases">
        <title>The complete genome of Conexibacter woesei DSM 14684.</title>
        <authorList>
            <consortium name="US DOE Joint Genome Institute (JGI-PGF)"/>
            <person name="Lucas S."/>
            <person name="Copeland A."/>
            <person name="Lapidus A."/>
            <person name="Glavina del Rio T."/>
            <person name="Dalin E."/>
            <person name="Tice H."/>
            <person name="Bruce D."/>
            <person name="Goodwin L."/>
            <person name="Pitluck S."/>
            <person name="Kyrpides N."/>
            <person name="Mavromatis K."/>
            <person name="Ivanova N."/>
            <person name="Mikhailova N."/>
            <person name="Chertkov O."/>
            <person name="Brettin T."/>
            <person name="Detter J.C."/>
            <person name="Han C."/>
            <person name="Larimer F."/>
            <person name="Land M."/>
            <person name="Hauser L."/>
            <person name="Markowitz V."/>
            <person name="Cheng J.-F."/>
            <person name="Hugenholtz P."/>
            <person name="Woyke T."/>
            <person name="Wu D."/>
            <person name="Pukall R."/>
            <person name="Steenblock K."/>
            <person name="Schneider S."/>
            <person name="Klenk H.-P."/>
            <person name="Eisen J.A."/>
        </authorList>
    </citation>
    <scope>NUCLEOTIDE SEQUENCE [LARGE SCALE GENOMIC DNA]</scope>
    <source>
        <strain evidence="3">DSM 14684 / CIP 108061 / JCM 11494 / NBRC 100937 / ID131577</strain>
    </source>
</reference>
<dbReference type="STRING" id="469383.Cwoe_1120"/>